<dbReference type="Proteomes" id="UP000321261">
    <property type="component" value="Unassembled WGS sequence"/>
</dbReference>
<evidence type="ECO:0000256" key="1">
    <source>
        <dbReference type="SAM" id="MobiDB-lite"/>
    </source>
</evidence>
<keyword evidence="3" id="KW-1185">Reference proteome</keyword>
<name>A0A561T3J0_9PSEU</name>
<feature type="region of interest" description="Disordered" evidence="1">
    <location>
        <begin position="1"/>
        <end position="82"/>
    </location>
</feature>
<comment type="caution">
    <text evidence="2">The sequence shown here is derived from an EMBL/GenBank/DDBJ whole genome shotgun (WGS) entry which is preliminary data.</text>
</comment>
<organism evidence="2 3">
    <name type="scientific">Pseudonocardia hierapolitana</name>
    <dbReference type="NCBI Taxonomy" id="1128676"/>
    <lineage>
        <taxon>Bacteria</taxon>
        <taxon>Bacillati</taxon>
        <taxon>Actinomycetota</taxon>
        <taxon>Actinomycetes</taxon>
        <taxon>Pseudonocardiales</taxon>
        <taxon>Pseudonocardiaceae</taxon>
        <taxon>Pseudonocardia</taxon>
    </lineage>
</organism>
<sequence>MQDEVEHLEALAAPGGGGPVSLSPWTRVEPARLDGLRSHRSRQRPAAVSSSRVSSAHGRPALSFSLITETGSGQSMPRSGSS</sequence>
<proteinExistence type="predicted"/>
<gene>
    <name evidence="2" type="ORF">FHX44_117624</name>
</gene>
<dbReference type="EMBL" id="VIWU01000001">
    <property type="protein sequence ID" value="TWF81679.1"/>
    <property type="molecule type" value="Genomic_DNA"/>
</dbReference>
<reference evidence="2 3" key="1">
    <citation type="submission" date="2019-06" db="EMBL/GenBank/DDBJ databases">
        <title>Sequencing the genomes of 1000 actinobacteria strains.</title>
        <authorList>
            <person name="Klenk H.-P."/>
        </authorList>
    </citation>
    <scope>NUCLEOTIDE SEQUENCE [LARGE SCALE GENOMIC DNA]</scope>
    <source>
        <strain evidence="2 3">DSM 45671</strain>
    </source>
</reference>
<accession>A0A561T3J0</accession>
<evidence type="ECO:0000313" key="3">
    <source>
        <dbReference type="Proteomes" id="UP000321261"/>
    </source>
</evidence>
<feature type="compositionally biased region" description="Low complexity" evidence="1">
    <location>
        <begin position="44"/>
        <end position="56"/>
    </location>
</feature>
<protein>
    <submittedName>
        <fullName evidence="2">Uncharacterized protein</fullName>
    </submittedName>
</protein>
<dbReference type="AlphaFoldDB" id="A0A561T3J0"/>
<feature type="compositionally biased region" description="Polar residues" evidence="1">
    <location>
        <begin position="65"/>
        <end position="82"/>
    </location>
</feature>
<evidence type="ECO:0000313" key="2">
    <source>
        <dbReference type="EMBL" id="TWF81679.1"/>
    </source>
</evidence>